<keyword evidence="3" id="KW-1133">Transmembrane helix</keyword>
<name>A0ABX7NUJ9_9BACT</name>
<organism evidence="4 5">
    <name type="scientific">Pyxidicoccus parkwayensis</name>
    <dbReference type="NCBI Taxonomy" id="2813578"/>
    <lineage>
        <taxon>Bacteria</taxon>
        <taxon>Pseudomonadati</taxon>
        <taxon>Myxococcota</taxon>
        <taxon>Myxococcia</taxon>
        <taxon>Myxococcales</taxon>
        <taxon>Cystobacterineae</taxon>
        <taxon>Myxococcaceae</taxon>
        <taxon>Pyxidicoccus</taxon>
    </lineage>
</organism>
<dbReference type="EMBL" id="CP071090">
    <property type="protein sequence ID" value="QSQ22572.1"/>
    <property type="molecule type" value="Genomic_DNA"/>
</dbReference>
<feature type="compositionally biased region" description="Basic and acidic residues" evidence="2">
    <location>
        <begin position="9"/>
        <end position="23"/>
    </location>
</feature>
<protein>
    <recommendedName>
        <fullName evidence="6">Zinc ribbon domain-containing protein</fullName>
    </recommendedName>
</protein>
<evidence type="ECO:0000313" key="5">
    <source>
        <dbReference type="Proteomes" id="UP000662747"/>
    </source>
</evidence>
<gene>
    <name evidence="4" type="ORF">JY651_46950</name>
</gene>
<feature type="transmembrane region" description="Helical" evidence="3">
    <location>
        <begin position="215"/>
        <end position="234"/>
    </location>
</feature>
<feature type="region of interest" description="Disordered" evidence="2">
    <location>
        <begin position="1"/>
        <end position="70"/>
    </location>
</feature>
<evidence type="ECO:0000256" key="2">
    <source>
        <dbReference type="SAM" id="MobiDB-lite"/>
    </source>
</evidence>
<evidence type="ECO:0008006" key="6">
    <source>
        <dbReference type="Google" id="ProtNLM"/>
    </source>
</evidence>
<keyword evidence="3" id="KW-0472">Membrane</keyword>
<sequence>MTSRHSRFLHLERARAERPEHETSSSLESSNRFESMQERQDTPQEAAVPETHLERFKGQEPVPLAPPPEEDARRFPRCMLCESENGRFAQTCRMCGADLGTPQQLDYNERLWQERKQGLTRTLEDEREALRQLETQRQQEAQRKREDEERFARQIAELRAKEQSFGWFRHLRQHATVGTALLSLIPNPRVRWLTLACVVGLALGLMRFGEGGTRLAGLGLAALLAVLFIPPGLLGRFR</sequence>
<feature type="compositionally biased region" description="Low complexity" evidence="2">
    <location>
        <begin position="24"/>
        <end position="34"/>
    </location>
</feature>
<dbReference type="Proteomes" id="UP000662747">
    <property type="component" value="Chromosome"/>
</dbReference>
<reference evidence="4 5" key="1">
    <citation type="submission" date="2021-02" db="EMBL/GenBank/DDBJ databases">
        <title>De Novo genome assembly of isolated myxobacteria.</title>
        <authorList>
            <person name="Stevens D.C."/>
        </authorList>
    </citation>
    <scope>NUCLEOTIDE SEQUENCE [LARGE SCALE GENOMIC DNA]</scope>
    <source>
        <strain evidence="5">SCPEA02</strain>
    </source>
</reference>
<proteinExistence type="predicted"/>
<keyword evidence="1" id="KW-0175">Coiled coil</keyword>
<evidence type="ECO:0000256" key="1">
    <source>
        <dbReference type="SAM" id="Coils"/>
    </source>
</evidence>
<evidence type="ECO:0000313" key="4">
    <source>
        <dbReference type="EMBL" id="QSQ22572.1"/>
    </source>
</evidence>
<evidence type="ECO:0000256" key="3">
    <source>
        <dbReference type="SAM" id="Phobius"/>
    </source>
</evidence>
<keyword evidence="5" id="KW-1185">Reference proteome</keyword>
<accession>A0ABX7NUJ9</accession>
<keyword evidence="3" id="KW-0812">Transmembrane</keyword>
<feature type="coiled-coil region" evidence="1">
    <location>
        <begin position="116"/>
        <end position="161"/>
    </location>
</feature>
<dbReference type="RefSeq" id="WP_206724147.1">
    <property type="nucleotide sequence ID" value="NZ_CP071090.1"/>
</dbReference>